<keyword evidence="4 5" id="KW-0408">Iron</keyword>
<comment type="similarity">
    <text evidence="1 6">Belongs to the cytochrome P450 family.</text>
</comment>
<organism evidence="8 9">
    <name type="scientific">Lachnellula cervina</name>
    <dbReference type="NCBI Taxonomy" id="1316786"/>
    <lineage>
        <taxon>Eukaryota</taxon>
        <taxon>Fungi</taxon>
        <taxon>Dikarya</taxon>
        <taxon>Ascomycota</taxon>
        <taxon>Pezizomycotina</taxon>
        <taxon>Leotiomycetes</taxon>
        <taxon>Helotiales</taxon>
        <taxon>Lachnaceae</taxon>
        <taxon>Lachnellula</taxon>
    </lineage>
</organism>
<evidence type="ECO:0000256" key="3">
    <source>
        <dbReference type="ARBA" id="ARBA00023002"/>
    </source>
</evidence>
<keyword evidence="5 6" id="KW-0349">Heme</keyword>
<evidence type="ECO:0000313" key="9">
    <source>
        <dbReference type="Proteomes" id="UP000481288"/>
    </source>
</evidence>
<dbReference type="SUPFAM" id="SSF48264">
    <property type="entry name" value="Cytochrome P450"/>
    <property type="match status" value="1"/>
</dbReference>
<dbReference type="AlphaFoldDB" id="A0A7D8UVD2"/>
<reference evidence="8 9" key="1">
    <citation type="submission" date="2018-05" db="EMBL/GenBank/DDBJ databases">
        <title>Whole genome sequencing for identification of molecular markers to develop diagnostic detection tools for the regulated plant pathogen Lachnellula willkommii.</title>
        <authorList>
            <person name="Giroux E."/>
            <person name="Bilodeau G."/>
        </authorList>
    </citation>
    <scope>NUCLEOTIDE SEQUENCE [LARGE SCALE GENOMIC DNA]</scope>
    <source>
        <strain evidence="8 9">CBS 625.97</strain>
    </source>
</reference>
<evidence type="ECO:0000256" key="7">
    <source>
        <dbReference type="SAM" id="SignalP"/>
    </source>
</evidence>
<keyword evidence="7" id="KW-0732">Signal</keyword>
<dbReference type="InterPro" id="IPR002401">
    <property type="entry name" value="Cyt_P450_E_grp-I"/>
</dbReference>
<keyword evidence="3 6" id="KW-0560">Oxidoreductase</keyword>
<dbReference type="InterPro" id="IPR001128">
    <property type="entry name" value="Cyt_P450"/>
</dbReference>
<dbReference type="Gene3D" id="1.10.630.10">
    <property type="entry name" value="Cytochrome P450"/>
    <property type="match status" value="1"/>
</dbReference>
<accession>A0A7D8UVD2</accession>
<dbReference type="PANTHER" id="PTHR46300">
    <property type="entry name" value="P450, PUTATIVE (EUROFUNG)-RELATED-RELATED"/>
    <property type="match status" value="1"/>
</dbReference>
<protein>
    <submittedName>
        <fullName evidence="8">Cytochrome P450 monooxygenase psiH</fullName>
    </submittedName>
</protein>
<dbReference type="GO" id="GO:0016705">
    <property type="term" value="F:oxidoreductase activity, acting on paired donors, with incorporation or reduction of molecular oxygen"/>
    <property type="evidence" value="ECO:0007669"/>
    <property type="project" value="InterPro"/>
</dbReference>
<dbReference type="EMBL" id="QGMG01000179">
    <property type="protein sequence ID" value="TVY56191.1"/>
    <property type="molecule type" value="Genomic_DNA"/>
</dbReference>
<keyword evidence="2 5" id="KW-0479">Metal-binding</keyword>
<proteinExistence type="inferred from homology"/>
<keyword evidence="6 8" id="KW-0503">Monooxygenase</keyword>
<dbReference type="PRINTS" id="PR00463">
    <property type="entry name" value="EP450I"/>
</dbReference>
<dbReference type="Proteomes" id="UP000481288">
    <property type="component" value="Unassembled WGS sequence"/>
</dbReference>
<dbReference type="PROSITE" id="PS00086">
    <property type="entry name" value="CYTOCHROME_P450"/>
    <property type="match status" value="1"/>
</dbReference>
<keyword evidence="9" id="KW-1185">Reference proteome</keyword>
<comment type="cofactor">
    <cofactor evidence="5">
        <name>heme</name>
        <dbReference type="ChEBI" id="CHEBI:30413"/>
    </cofactor>
</comment>
<evidence type="ECO:0000313" key="8">
    <source>
        <dbReference type="EMBL" id="TVY56191.1"/>
    </source>
</evidence>
<evidence type="ECO:0000256" key="5">
    <source>
        <dbReference type="PIRSR" id="PIRSR602401-1"/>
    </source>
</evidence>
<dbReference type="InterPro" id="IPR017972">
    <property type="entry name" value="Cyt_P450_CS"/>
</dbReference>
<dbReference type="GO" id="GO:0004497">
    <property type="term" value="F:monooxygenase activity"/>
    <property type="evidence" value="ECO:0007669"/>
    <property type="project" value="UniProtKB-KW"/>
</dbReference>
<dbReference type="InterPro" id="IPR036396">
    <property type="entry name" value="Cyt_P450_sf"/>
</dbReference>
<feature type="signal peptide" evidence="7">
    <location>
        <begin position="1"/>
        <end position="18"/>
    </location>
</feature>
<evidence type="ECO:0000256" key="2">
    <source>
        <dbReference type="ARBA" id="ARBA00022723"/>
    </source>
</evidence>
<evidence type="ECO:0000256" key="6">
    <source>
        <dbReference type="RuleBase" id="RU000461"/>
    </source>
</evidence>
<evidence type="ECO:0000256" key="4">
    <source>
        <dbReference type="ARBA" id="ARBA00023004"/>
    </source>
</evidence>
<feature type="binding site" description="axial binding residue" evidence="5">
    <location>
        <position position="470"/>
    </location>
    <ligand>
        <name>heme</name>
        <dbReference type="ChEBI" id="CHEBI:30413"/>
    </ligand>
    <ligandPart>
        <name>Fe</name>
        <dbReference type="ChEBI" id="CHEBI:18248"/>
    </ligandPart>
</feature>
<dbReference type="InterPro" id="IPR050364">
    <property type="entry name" value="Cytochrome_P450_fung"/>
</dbReference>
<evidence type="ECO:0000256" key="1">
    <source>
        <dbReference type="ARBA" id="ARBA00010617"/>
    </source>
</evidence>
<dbReference type="CDD" id="cd11065">
    <property type="entry name" value="CYP64-like"/>
    <property type="match status" value="1"/>
</dbReference>
<gene>
    <name evidence="8" type="primary">psiH_1</name>
    <name evidence="8" type="ORF">LCER1_G002512</name>
</gene>
<sequence>MLSLLPIILPLLALTLIGLKLRSRQVHKKPLAPPGPRADPIIGHVRLVPASRPELTYMKWGKQYSLSPPRVKTVEDALIILRCCSDTDYLHLNFLGQPVIVLNSSEAAVAILERRSANYSGRPMLYSFMEQGWSRRYTMAVIQGGVQMKKHRKMVQKAFTQNNCLPYREAQQEEARKLVKRIISTPEDWREHTQLLATTLILRVGYGIDAQDKDDPYVKIADKASDAISKGGAPGSTALDVFPFIRYLPSWFKLIPSLKFARECSPWVARLHEEPFQFVQQEMEAGTAKPSFVQKLLAERPEKESISALPTDSELITDADIKGSAGSLYGAGQDTTWSTLVVFVLSMVLNPQIQENGKEELISVLGHDSLPTFADRDKLPYVEYILQETFRWGPVVPLGIPHKSAVDDTYKDYFIPAGSLVVANAYAMNRDERFHSDPTAFKPDRYIAKEKGGLGEPYPIGHFGFGRRVCPGMQLGEASVWIGIATMLATLKFSKAKDPEGNEITPDPKWTTGITR</sequence>
<dbReference type="Pfam" id="PF00067">
    <property type="entry name" value="p450"/>
    <property type="match status" value="1"/>
</dbReference>
<dbReference type="PANTHER" id="PTHR46300:SF5">
    <property type="entry name" value="CYTOCHROME P450"/>
    <property type="match status" value="1"/>
</dbReference>
<dbReference type="GO" id="GO:0020037">
    <property type="term" value="F:heme binding"/>
    <property type="evidence" value="ECO:0007669"/>
    <property type="project" value="InterPro"/>
</dbReference>
<comment type="caution">
    <text evidence="8">The sequence shown here is derived from an EMBL/GenBank/DDBJ whole genome shotgun (WGS) entry which is preliminary data.</text>
</comment>
<dbReference type="GO" id="GO:0005506">
    <property type="term" value="F:iron ion binding"/>
    <property type="evidence" value="ECO:0007669"/>
    <property type="project" value="InterPro"/>
</dbReference>
<name>A0A7D8UVD2_9HELO</name>
<dbReference type="OrthoDB" id="2789670at2759"/>
<feature type="chain" id="PRO_5028970901" evidence="7">
    <location>
        <begin position="19"/>
        <end position="516"/>
    </location>
</feature>